<feature type="compositionally biased region" description="Acidic residues" evidence="1">
    <location>
        <begin position="309"/>
        <end position="321"/>
    </location>
</feature>
<name>A0A422NCJ9_9TRYP</name>
<dbReference type="OrthoDB" id="241524at2759"/>
<accession>A0A422NCJ9</accession>
<evidence type="ECO:0000256" key="1">
    <source>
        <dbReference type="SAM" id="MobiDB-lite"/>
    </source>
</evidence>
<feature type="compositionally biased region" description="Low complexity" evidence="1">
    <location>
        <begin position="255"/>
        <end position="280"/>
    </location>
</feature>
<feature type="region of interest" description="Disordered" evidence="1">
    <location>
        <begin position="255"/>
        <end position="324"/>
    </location>
</feature>
<dbReference type="Proteomes" id="UP000284403">
    <property type="component" value="Unassembled WGS sequence"/>
</dbReference>
<keyword evidence="3" id="KW-1185">Reference proteome</keyword>
<protein>
    <submittedName>
        <fullName evidence="2">Uncharacterized protein</fullName>
    </submittedName>
</protein>
<comment type="caution">
    <text evidence="2">The sequence shown here is derived from an EMBL/GenBank/DDBJ whole genome shotgun (WGS) entry which is preliminary data.</text>
</comment>
<gene>
    <name evidence="2" type="ORF">Tco025E_08239</name>
</gene>
<sequence length="336" mass="35417">MDARNVALATSPIQVDSNGAEDGHGAFSDQLRLITRRMSRALLRHPQLSSFCGNPRAMYEALHEFFAQWSARQQRASSLSLTVEQATKLLQYGESTIRRVALVGSALARARTAAELIAAAPLISMEALKRELDGLGVQVGLLPLAEIVELARVIDDAQGLATPFGALNLVHLVSLSAALCPAPELGTLLLMVSTSLHHRLLCAAVFYEWSLVDAPNAPALRELSQRVEQVPSDDAVGDVVRALLKGSFEELGARPADPAVADAPTEVTAPPSEAVASSPPSATPQRGGATPPLPATPHDDGDSAAVSVAEEEASAEGDDGAVADTVDVEFWRRLCS</sequence>
<dbReference type="EMBL" id="MKKU01000736">
    <property type="protein sequence ID" value="RNF03162.1"/>
    <property type="molecule type" value="Genomic_DNA"/>
</dbReference>
<evidence type="ECO:0000313" key="3">
    <source>
        <dbReference type="Proteomes" id="UP000284403"/>
    </source>
</evidence>
<proteinExistence type="predicted"/>
<dbReference type="GeneID" id="40321850"/>
<dbReference type="AlphaFoldDB" id="A0A422NCJ9"/>
<evidence type="ECO:0000313" key="2">
    <source>
        <dbReference type="EMBL" id="RNF03162.1"/>
    </source>
</evidence>
<dbReference type="RefSeq" id="XP_029224792.1">
    <property type="nucleotide sequence ID" value="XM_029375094.1"/>
</dbReference>
<organism evidence="2 3">
    <name type="scientific">Trypanosoma conorhini</name>
    <dbReference type="NCBI Taxonomy" id="83891"/>
    <lineage>
        <taxon>Eukaryota</taxon>
        <taxon>Discoba</taxon>
        <taxon>Euglenozoa</taxon>
        <taxon>Kinetoplastea</taxon>
        <taxon>Metakinetoplastina</taxon>
        <taxon>Trypanosomatida</taxon>
        <taxon>Trypanosomatidae</taxon>
        <taxon>Trypanosoma</taxon>
    </lineage>
</organism>
<reference evidence="2 3" key="1">
    <citation type="journal article" date="2018" name="BMC Genomics">
        <title>Genomic comparison of Trypanosoma conorhini and Trypanosoma rangeli to Trypanosoma cruzi strains of high and low virulence.</title>
        <authorList>
            <person name="Bradwell K.R."/>
            <person name="Koparde V.N."/>
            <person name="Matveyev A.V."/>
            <person name="Serrano M.G."/>
            <person name="Alves J.M."/>
            <person name="Parikh H."/>
            <person name="Huang B."/>
            <person name="Lee V."/>
            <person name="Espinosa-Alvarez O."/>
            <person name="Ortiz P.A."/>
            <person name="Costa-Martins A.G."/>
            <person name="Teixeira M.M."/>
            <person name="Buck G.A."/>
        </authorList>
    </citation>
    <scope>NUCLEOTIDE SEQUENCE [LARGE SCALE GENOMIC DNA]</scope>
    <source>
        <strain evidence="2 3">025E</strain>
    </source>
</reference>